<accession>A0A100YVB4</accession>
<dbReference type="AlphaFoldDB" id="A0A100YVB4"/>
<dbReference type="Proteomes" id="UP000054078">
    <property type="component" value="Unassembled WGS sequence"/>
</dbReference>
<organism evidence="1 2">
    <name type="scientific">Tractidigestivibacter scatoligenes</name>
    <name type="common">Olsenella scatoligenes</name>
    <dbReference type="NCBI Taxonomy" id="1299998"/>
    <lineage>
        <taxon>Bacteria</taxon>
        <taxon>Bacillati</taxon>
        <taxon>Actinomycetota</taxon>
        <taxon>Coriobacteriia</taxon>
        <taxon>Coriobacteriales</taxon>
        <taxon>Atopobiaceae</taxon>
        <taxon>Tractidigestivibacter</taxon>
    </lineage>
</organism>
<evidence type="ECO:0000313" key="1">
    <source>
        <dbReference type="EMBL" id="KUH58365.1"/>
    </source>
</evidence>
<dbReference type="EMBL" id="LOJF01000009">
    <property type="protein sequence ID" value="KUH58365.1"/>
    <property type="molecule type" value="Genomic_DNA"/>
</dbReference>
<gene>
    <name evidence="1" type="ORF">AUL39_04980</name>
</gene>
<reference evidence="1 2" key="1">
    <citation type="submission" date="2015-12" db="EMBL/GenBank/DDBJ databases">
        <title>Draft Genome Sequence of Olsenella scatoligenes SK9K4T; a Producer of 3-Methylindole- (skatole) and 4-Methylphenol- (p-cresol) Isolated from Pig Feces.</title>
        <authorList>
            <person name="Li X."/>
            <person name="Borg B."/>
            <person name="Canibe N."/>
        </authorList>
    </citation>
    <scope>NUCLEOTIDE SEQUENCE [LARGE SCALE GENOMIC DNA]</scope>
    <source>
        <strain evidence="1 2">SK9K4</strain>
    </source>
</reference>
<protein>
    <submittedName>
        <fullName evidence="1">Uncharacterized protein</fullName>
    </submittedName>
</protein>
<proteinExistence type="predicted"/>
<evidence type="ECO:0000313" key="2">
    <source>
        <dbReference type="Proteomes" id="UP000054078"/>
    </source>
</evidence>
<sequence length="259" mass="28691">MRTLARLHPSWIFVGPSAALVYDLQVPPSALWPLCIATTGNGTCKTYANAIRKRISPCEVLVIDGIRVTSLDRTVVDCMCTLEFPSALAVADSYLRKTNQPRERLEAMVAKPQMGKAGIRNARLVASLADGRSESWGESEARAAMIELGFQMPDLQVPYQDPVTGKWYRADFSWNLGDAGTVIGEMDGLLKYSDSSLTGGDTLLAFVRERQRESRLTIGGRSVMRFTPTQVKDRPFFDSLLESYGIPRVEPLTGWKALR</sequence>
<comment type="caution">
    <text evidence="1">The sequence shown here is derived from an EMBL/GenBank/DDBJ whole genome shotgun (WGS) entry which is preliminary data.</text>
</comment>
<keyword evidence="2" id="KW-1185">Reference proteome</keyword>
<name>A0A100YVB4_TRASO</name>
<dbReference type="STRING" id="1299998.AUL39_04980"/>